<protein>
    <recommendedName>
        <fullName evidence="1">VOC domain-containing protein</fullName>
    </recommendedName>
</protein>
<evidence type="ECO:0000313" key="3">
    <source>
        <dbReference type="Proteomes" id="UP000033649"/>
    </source>
</evidence>
<dbReference type="PROSITE" id="PS51819">
    <property type="entry name" value="VOC"/>
    <property type="match status" value="1"/>
</dbReference>
<dbReference type="AlphaFoldDB" id="A0A0F5FGW0"/>
<dbReference type="PATRIC" id="fig|429727.3.peg.2946"/>
<dbReference type="SUPFAM" id="SSF54593">
    <property type="entry name" value="Glyoxalase/Bleomycin resistance protein/Dihydroxybiphenyl dioxygenase"/>
    <property type="match status" value="1"/>
</dbReference>
<dbReference type="EMBL" id="JZEY01000061">
    <property type="protein sequence ID" value="KKB07825.1"/>
    <property type="molecule type" value="Genomic_DNA"/>
</dbReference>
<dbReference type="STRING" id="429727.VE26_14365"/>
<dbReference type="InterPro" id="IPR004360">
    <property type="entry name" value="Glyas_Fos-R_dOase_dom"/>
</dbReference>
<dbReference type="InterPro" id="IPR037523">
    <property type="entry name" value="VOC_core"/>
</dbReference>
<organism evidence="2 3">
    <name type="scientific">Devosia chinhatensis</name>
    <dbReference type="NCBI Taxonomy" id="429727"/>
    <lineage>
        <taxon>Bacteria</taxon>
        <taxon>Pseudomonadati</taxon>
        <taxon>Pseudomonadota</taxon>
        <taxon>Alphaproteobacteria</taxon>
        <taxon>Hyphomicrobiales</taxon>
        <taxon>Devosiaceae</taxon>
        <taxon>Devosia</taxon>
    </lineage>
</organism>
<sequence>MTLTNVLAGIAVEDLGNSLVWYEYLFGRTADARTMTDVAEWKLPGGGWVHVMSDEDRAGASVIMLIVDDIAEELARLEMHGIKPVAKAFGDFFKTAKLRDPDGNLIILSQPQPGTY</sequence>
<dbReference type="InterPro" id="IPR029068">
    <property type="entry name" value="Glyas_Bleomycin-R_OHBP_Dase"/>
</dbReference>
<proteinExistence type="predicted"/>
<dbReference type="Gene3D" id="3.10.180.10">
    <property type="entry name" value="2,3-Dihydroxybiphenyl 1,2-Dioxygenase, domain 1"/>
    <property type="match status" value="1"/>
</dbReference>
<evidence type="ECO:0000259" key="1">
    <source>
        <dbReference type="PROSITE" id="PS51819"/>
    </source>
</evidence>
<accession>A0A0F5FGW0</accession>
<dbReference type="OrthoDB" id="2453533at2"/>
<dbReference type="Proteomes" id="UP000033649">
    <property type="component" value="Unassembled WGS sequence"/>
</dbReference>
<feature type="domain" description="VOC" evidence="1">
    <location>
        <begin position="2"/>
        <end position="111"/>
    </location>
</feature>
<evidence type="ECO:0000313" key="2">
    <source>
        <dbReference type="EMBL" id="KKB07825.1"/>
    </source>
</evidence>
<keyword evidence="3" id="KW-1185">Reference proteome</keyword>
<dbReference type="RefSeq" id="WP_046105855.1">
    <property type="nucleotide sequence ID" value="NZ_JZEY01000061.1"/>
</dbReference>
<comment type="caution">
    <text evidence="2">The sequence shown here is derived from an EMBL/GenBank/DDBJ whole genome shotgun (WGS) entry which is preliminary data.</text>
</comment>
<reference evidence="2 3" key="1">
    <citation type="submission" date="2015-03" db="EMBL/GenBank/DDBJ databases">
        <authorList>
            <person name="Hassan Y."/>
            <person name="Lepp D."/>
            <person name="Li X.-Z."/>
            <person name="Zhou T."/>
        </authorList>
    </citation>
    <scope>NUCLEOTIDE SEQUENCE [LARGE SCALE GENOMIC DNA]</scope>
    <source>
        <strain evidence="2 3">IPL18</strain>
    </source>
</reference>
<dbReference type="Pfam" id="PF00903">
    <property type="entry name" value="Glyoxalase"/>
    <property type="match status" value="1"/>
</dbReference>
<dbReference type="CDD" id="cd06587">
    <property type="entry name" value="VOC"/>
    <property type="match status" value="1"/>
</dbReference>
<name>A0A0F5FGW0_9HYPH</name>
<gene>
    <name evidence="2" type="ORF">VE26_14365</name>
</gene>